<keyword evidence="3" id="KW-0238">DNA-binding</keyword>
<feature type="domain" description="HTH merR-type" evidence="5">
    <location>
        <begin position="10"/>
        <end position="79"/>
    </location>
</feature>
<protein>
    <submittedName>
        <fullName evidence="6">MerR family transcriptional regulator</fullName>
    </submittedName>
</protein>
<sequence>MANHDYPYVYSSSELGKYFGISIKEIEYYEKKGLIKPQRVGHNKQRRFDLMETYRIWMTRYLRQSGFNVDQTRTVLDADQPTVAEASFDDLLTDLKAQRAKLDATIAVLQRHMALLGQLADGPFFEDTVSPAAKWLFLRSMEAAHESNAHQSCEYRQWNELMPITDASVRYQQAAIVSGATDLAPEIGMIITNAQFRRCGLTTSVRVRDLPPQRCLHTILVGDSQQIKRRQWLQPALIELKRRHLKLNGDVVTALLLVLDNDQAHVRFDEAWLPVTAAD</sequence>
<reference evidence="6 7" key="1">
    <citation type="submission" date="2024-09" db="EMBL/GenBank/DDBJ databases">
        <authorList>
            <person name="Sun Q."/>
            <person name="Mori K."/>
        </authorList>
    </citation>
    <scope>NUCLEOTIDE SEQUENCE [LARGE SCALE GENOMIC DNA]</scope>
    <source>
        <strain evidence="6 7">TBRC 4575</strain>
    </source>
</reference>
<organism evidence="6 7">
    <name type="scientific">Lactiplantibacillus plajomi</name>
    <dbReference type="NCBI Taxonomy" id="1457217"/>
    <lineage>
        <taxon>Bacteria</taxon>
        <taxon>Bacillati</taxon>
        <taxon>Bacillota</taxon>
        <taxon>Bacilli</taxon>
        <taxon>Lactobacillales</taxon>
        <taxon>Lactobacillaceae</taxon>
        <taxon>Lactiplantibacillus</taxon>
    </lineage>
</organism>
<evidence type="ECO:0000256" key="4">
    <source>
        <dbReference type="ARBA" id="ARBA00023163"/>
    </source>
</evidence>
<dbReference type="InterPro" id="IPR009061">
    <property type="entry name" value="DNA-bd_dom_put_sf"/>
</dbReference>
<dbReference type="Pfam" id="PF13411">
    <property type="entry name" value="MerR_1"/>
    <property type="match status" value="1"/>
</dbReference>
<keyword evidence="4" id="KW-0804">Transcription</keyword>
<dbReference type="SMART" id="SM00422">
    <property type="entry name" value="HTH_MERR"/>
    <property type="match status" value="1"/>
</dbReference>
<dbReference type="InterPro" id="IPR000551">
    <property type="entry name" value="MerR-type_HTH_dom"/>
</dbReference>
<name>A0ABV6K2G4_9LACO</name>
<dbReference type="Proteomes" id="UP001589855">
    <property type="component" value="Unassembled WGS sequence"/>
</dbReference>
<evidence type="ECO:0000256" key="2">
    <source>
        <dbReference type="ARBA" id="ARBA00023015"/>
    </source>
</evidence>
<evidence type="ECO:0000259" key="5">
    <source>
        <dbReference type="SMART" id="SM00422"/>
    </source>
</evidence>
<keyword evidence="7" id="KW-1185">Reference proteome</keyword>
<dbReference type="Gene3D" id="1.10.1660.10">
    <property type="match status" value="1"/>
</dbReference>
<dbReference type="PANTHER" id="PTHR30204">
    <property type="entry name" value="REDOX-CYCLING DRUG-SENSING TRANSCRIPTIONAL ACTIVATOR SOXR"/>
    <property type="match status" value="1"/>
</dbReference>
<evidence type="ECO:0000313" key="6">
    <source>
        <dbReference type="EMBL" id="MFC0423650.1"/>
    </source>
</evidence>
<keyword evidence="1" id="KW-0678">Repressor</keyword>
<gene>
    <name evidence="6" type="ORF">ACFFGS_05890</name>
</gene>
<evidence type="ECO:0000256" key="3">
    <source>
        <dbReference type="ARBA" id="ARBA00023125"/>
    </source>
</evidence>
<dbReference type="PANTHER" id="PTHR30204:SF69">
    <property type="entry name" value="MERR-FAMILY TRANSCRIPTIONAL REGULATOR"/>
    <property type="match status" value="1"/>
</dbReference>
<evidence type="ECO:0000256" key="1">
    <source>
        <dbReference type="ARBA" id="ARBA00022491"/>
    </source>
</evidence>
<comment type="caution">
    <text evidence="6">The sequence shown here is derived from an EMBL/GenBank/DDBJ whole genome shotgun (WGS) entry which is preliminary data.</text>
</comment>
<accession>A0ABV6K2G4</accession>
<dbReference type="InterPro" id="IPR047057">
    <property type="entry name" value="MerR_fam"/>
</dbReference>
<keyword evidence="2" id="KW-0805">Transcription regulation</keyword>
<dbReference type="CDD" id="cd00592">
    <property type="entry name" value="HTH_MerR-like"/>
    <property type="match status" value="1"/>
</dbReference>
<evidence type="ECO:0000313" key="7">
    <source>
        <dbReference type="Proteomes" id="UP001589855"/>
    </source>
</evidence>
<proteinExistence type="predicted"/>
<dbReference type="SUPFAM" id="SSF46955">
    <property type="entry name" value="Putative DNA-binding domain"/>
    <property type="match status" value="1"/>
</dbReference>
<dbReference type="EMBL" id="JBHLUK010000056">
    <property type="protein sequence ID" value="MFC0423650.1"/>
    <property type="molecule type" value="Genomic_DNA"/>
</dbReference>
<dbReference type="RefSeq" id="WP_137645889.1">
    <property type="nucleotide sequence ID" value="NZ_BAABRM010000028.1"/>
</dbReference>